<dbReference type="GO" id="GO:0005524">
    <property type="term" value="F:ATP binding"/>
    <property type="evidence" value="ECO:0007669"/>
    <property type="project" value="UniProtKB-KW"/>
</dbReference>
<evidence type="ECO:0000256" key="1">
    <source>
        <dbReference type="ARBA" id="ARBA00004651"/>
    </source>
</evidence>
<dbReference type="Pfam" id="PF10609">
    <property type="entry name" value="ParA"/>
    <property type="match status" value="1"/>
</dbReference>
<feature type="domain" description="Polysaccharide chain length determinant N-terminal" evidence="11">
    <location>
        <begin position="38"/>
        <end position="130"/>
    </location>
</feature>
<dbReference type="AlphaFoldDB" id="A0A1Z4GMH3"/>
<evidence type="ECO:0000259" key="11">
    <source>
        <dbReference type="Pfam" id="PF02706"/>
    </source>
</evidence>
<dbReference type="InterPro" id="IPR005702">
    <property type="entry name" value="Wzc-like_C"/>
</dbReference>
<keyword evidence="13" id="KW-1185">Reference proteome</keyword>
<accession>A0A1Z4GMH3</accession>
<evidence type="ECO:0000256" key="5">
    <source>
        <dbReference type="ARBA" id="ARBA00022741"/>
    </source>
</evidence>
<keyword evidence="4" id="KW-0812">Transmembrane</keyword>
<evidence type="ECO:0000313" key="12">
    <source>
        <dbReference type="EMBL" id="BAY18556.1"/>
    </source>
</evidence>
<keyword evidence="5" id="KW-0547">Nucleotide-binding</keyword>
<dbReference type="Proteomes" id="UP000218287">
    <property type="component" value="Chromosome"/>
</dbReference>
<dbReference type="OrthoDB" id="580971at2"/>
<protein>
    <recommendedName>
        <fullName evidence="11">Polysaccharide chain length determinant N-terminal domain-containing protein</fullName>
    </recommendedName>
</protein>
<dbReference type="InterPro" id="IPR033756">
    <property type="entry name" value="YlxH/NBP35"/>
</dbReference>
<keyword evidence="3" id="KW-1003">Cell membrane</keyword>
<organism evidence="12 13">
    <name type="scientific">Anabaenopsis circularis NIES-21</name>
    <dbReference type="NCBI Taxonomy" id="1085406"/>
    <lineage>
        <taxon>Bacteria</taxon>
        <taxon>Bacillati</taxon>
        <taxon>Cyanobacteriota</taxon>
        <taxon>Cyanophyceae</taxon>
        <taxon>Nostocales</taxon>
        <taxon>Nodulariaceae</taxon>
        <taxon>Anabaenopsis</taxon>
    </lineage>
</organism>
<feature type="coiled-coil region" evidence="9">
    <location>
        <begin position="353"/>
        <end position="380"/>
    </location>
</feature>
<dbReference type="SUPFAM" id="SSF52540">
    <property type="entry name" value="P-loop containing nucleoside triphosphate hydrolases"/>
    <property type="match status" value="1"/>
</dbReference>
<keyword evidence="6" id="KW-0067">ATP-binding</keyword>
<dbReference type="CDD" id="cd05387">
    <property type="entry name" value="BY-kinase"/>
    <property type="match status" value="1"/>
</dbReference>
<keyword evidence="7" id="KW-1133">Transmembrane helix</keyword>
<dbReference type="InterPro" id="IPR003856">
    <property type="entry name" value="LPS_length_determ_N"/>
</dbReference>
<dbReference type="PANTHER" id="PTHR32309">
    <property type="entry name" value="TYROSINE-PROTEIN KINASE"/>
    <property type="match status" value="1"/>
</dbReference>
<dbReference type="NCBIfam" id="TIGR01007">
    <property type="entry name" value="eps_fam"/>
    <property type="match status" value="1"/>
</dbReference>
<dbReference type="Gene3D" id="3.40.50.300">
    <property type="entry name" value="P-loop containing nucleotide triphosphate hydrolases"/>
    <property type="match status" value="1"/>
</dbReference>
<name>A0A1Z4GMH3_9CYAN</name>
<dbReference type="PANTHER" id="PTHR32309:SF13">
    <property type="entry name" value="FERRIC ENTEROBACTIN TRANSPORT PROTEIN FEPE"/>
    <property type="match status" value="1"/>
</dbReference>
<evidence type="ECO:0000313" key="13">
    <source>
        <dbReference type="Proteomes" id="UP000218287"/>
    </source>
</evidence>
<reference evidence="12 13" key="1">
    <citation type="submission" date="2017-06" db="EMBL/GenBank/DDBJ databases">
        <title>Genome sequencing of cyanobaciteial culture collection at National Institute for Environmental Studies (NIES).</title>
        <authorList>
            <person name="Hirose Y."/>
            <person name="Shimura Y."/>
            <person name="Fujisawa T."/>
            <person name="Nakamura Y."/>
            <person name="Kawachi M."/>
        </authorList>
    </citation>
    <scope>NUCLEOTIDE SEQUENCE [LARGE SCALE GENOMIC DNA]</scope>
    <source>
        <strain evidence="12 13">NIES-21</strain>
    </source>
</reference>
<dbReference type="GO" id="GO:0005886">
    <property type="term" value="C:plasma membrane"/>
    <property type="evidence" value="ECO:0007669"/>
    <property type="project" value="UniProtKB-SubCell"/>
</dbReference>
<gene>
    <name evidence="12" type="ORF">NIES21_44030</name>
</gene>
<dbReference type="Pfam" id="PF02706">
    <property type="entry name" value="Wzz"/>
    <property type="match status" value="1"/>
</dbReference>
<feature type="region of interest" description="Disordered" evidence="10">
    <location>
        <begin position="1"/>
        <end position="23"/>
    </location>
</feature>
<comment type="similarity">
    <text evidence="2">Belongs to the CpsC/CapA family.</text>
</comment>
<evidence type="ECO:0000256" key="10">
    <source>
        <dbReference type="SAM" id="MobiDB-lite"/>
    </source>
</evidence>
<evidence type="ECO:0000256" key="7">
    <source>
        <dbReference type="ARBA" id="ARBA00022989"/>
    </source>
</evidence>
<comment type="subcellular location">
    <subcellularLocation>
        <location evidence="1">Cell membrane</location>
        <topology evidence="1">Multi-pass membrane protein</topology>
    </subcellularLocation>
</comment>
<evidence type="ECO:0000256" key="3">
    <source>
        <dbReference type="ARBA" id="ARBA00022475"/>
    </source>
</evidence>
<evidence type="ECO:0000256" key="2">
    <source>
        <dbReference type="ARBA" id="ARBA00006683"/>
    </source>
</evidence>
<sequence>MDNHPSQHSSSGHNSNPEHQFLSNQPLPWAEESEGGWNLQEVLDILQRRWLTIAGVATAAMVSIVIGLTLNPTKPEYEANFQILVEPVSDDSKTVDVIKDANPNSNQSSLDYDSQIQILKSPVILGDVIKRVQVAYPDISYDFLANSLNVVQLGKTKIIQVSYRDNDPDKVKLVLDKTAQSYLEYSKEKRQTKIGQGLQFVEKQLKISQSRVDQLQQQLQTLKQIYNLNDPETETKALDAETATLNAQKQTINFQLAQARANLNLLQQPDGAKAALNTANLYQQLIIQKNQLDAQVAADSTRFQLNNPTLQSLKERRDSLLPLIDQEAKRFLDTKRAEIATGIRILEVQSLTLAKREQELQQKRKQLPILSRQYTDLQRKLQVAVESLNRFLSTRETLQIQKSQTEFSWELVQAPVKPGFPATSSSLKKNLLSGLAASILIGIGVALLLEKLDSTYNSIKDLKEKVKLPLLGSIPFEKQIQTEQDNSLFPRNLPLLNLPKYFSEFLPNLNVDTVHENSNYTTNFLESLRVLYTNIQLLNSDHPIRSIIITSSMPGDGKSTVAFNLAQIATAMGQKVLLVDADLRRPTIHTLSSLSNLWGLSNLISTNLPVGEAIQEISTLSQLSVITSGPVPPDATKLLSSEKMKRLMTEFHNSFDLVIYDVPPLVGLADVSLLAPNTDGILIVAKIGKTQSLVLSRAIDNLKLSRLNILGIVGNGEKTTFKSY</sequence>
<keyword evidence="9" id="KW-0175">Coiled coil</keyword>
<evidence type="ECO:0000256" key="6">
    <source>
        <dbReference type="ARBA" id="ARBA00022840"/>
    </source>
</evidence>
<evidence type="ECO:0000256" key="9">
    <source>
        <dbReference type="SAM" id="Coils"/>
    </source>
</evidence>
<proteinExistence type="inferred from homology"/>
<evidence type="ECO:0000256" key="4">
    <source>
        <dbReference type="ARBA" id="ARBA00022692"/>
    </source>
</evidence>
<dbReference type="InterPro" id="IPR027417">
    <property type="entry name" value="P-loop_NTPase"/>
</dbReference>
<feature type="coiled-coil region" evidence="9">
    <location>
        <begin position="198"/>
        <end position="225"/>
    </location>
</feature>
<dbReference type="GO" id="GO:0004713">
    <property type="term" value="F:protein tyrosine kinase activity"/>
    <property type="evidence" value="ECO:0007669"/>
    <property type="project" value="TreeGrafter"/>
</dbReference>
<keyword evidence="8" id="KW-0472">Membrane</keyword>
<evidence type="ECO:0000256" key="8">
    <source>
        <dbReference type="ARBA" id="ARBA00023136"/>
    </source>
</evidence>
<dbReference type="InterPro" id="IPR050445">
    <property type="entry name" value="Bact_polysacc_biosynth/exp"/>
</dbReference>
<dbReference type="EMBL" id="AP018174">
    <property type="protein sequence ID" value="BAY18556.1"/>
    <property type="molecule type" value="Genomic_DNA"/>
</dbReference>